<evidence type="ECO:0000313" key="2">
    <source>
        <dbReference type="Proteomes" id="UP001234178"/>
    </source>
</evidence>
<accession>A0ABQ9ZKJ1</accession>
<reference evidence="1 2" key="1">
    <citation type="journal article" date="2023" name="Nucleic Acids Res.">
        <title>The hologenome of Daphnia magna reveals possible DNA methylation and microbiome-mediated evolution of the host genome.</title>
        <authorList>
            <person name="Chaturvedi A."/>
            <person name="Li X."/>
            <person name="Dhandapani V."/>
            <person name="Marshall H."/>
            <person name="Kissane S."/>
            <person name="Cuenca-Cambronero M."/>
            <person name="Asole G."/>
            <person name="Calvet F."/>
            <person name="Ruiz-Romero M."/>
            <person name="Marangio P."/>
            <person name="Guigo R."/>
            <person name="Rago D."/>
            <person name="Mirbahai L."/>
            <person name="Eastwood N."/>
            <person name="Colbourne J.K."/>
            <person name="Zhou J."/>
            <person name="Mallon E."/>
            <person name="Orsini L."/>
        </authorList>
    </citation>
    <scope>NUCLEOTIDE SEQUENCE [LARGE SCALE GENOMIC DNA]</scope>
    <source>
        <strain evidence="1">LRV0_1</strain>
    </source>
</reference>
<comment type="caution">
    <text evidence="1">The sequence shown here is derived from an EMBL/GenBank/DDBJ whole genome shotgun (WGS) entry which is preliminary data.</text>
</comment>
<dbReference type="EMBL" id="JAOYFB010000004">
    <property type="protein sequence ID" value="KAK4013439.1"/>
    <property type="molecule type" value="Genomic_DNA"/>
</dbReference>
<keyword evidence="2" id="KW-1185">Reference proteome</keyword>
<dbReference type="Proteomes" id="UP001234178">
    <property type="component" value="Unassembled WGS sequence"/>
</dbReference>
<organism evidence="1 2">
    <name type="scientific">Daphnia magna</name>
    <dbReference type="NCBI Taxonomy" id="35525"/>
    <lineage>
        <taxon>Eukaryota</taxon>
        <taxon>Metazoa</taxon>
        <taxon>Ecdysozoa</taxon>
        <taxon>Arthropoda</taxon>
        <taxon>Crustacea</taxon>
        <taxon>Branchiopoda</taxon>
        <taxon>Diplostraca</taxon>
        <taxon>Cladocera</taxon>
        <taxon>Anomopoda</taxon>
        <taxon>Daphniidae</taxon>
        <taxon>Daphnia</taxon>
    </lineage>
</organism>
<protein>
    <submittedName>
        <fullName evidence="1">Uncharacterized protein</fullName>
    </submittedName>
</protein>
<name>A0ABQ9ZKJ1_9CRUS</name>
<proteinExistence type="predicted"/>
<sequence>MAFKPYGSPPAFDLDDLSTIDTALDEDARGVYKAHTLLSCLSTDTLQAVLSIGFTDAQLNDHSIVIGHLRPSCNAGRNRHVWCRQFSAKKQGVQQAADDWLCELQNSLGFVCTTGGWTLSKSHSQAMRLSI</sequence>
<gene>
    <name evidence="1" type="ORF">OUZ56_025994</name>
</gene>
<evidence type="ECO:0000313" key="1">
    <source>
        <dbReference type="EMBL" id="KAK4013439.1"/>
    </source>
</evidence>